<name>A0A853JHG2_9GAMM</name>
<dbReference type="AlphaFoldDB" id="A0A853JHG2"/>
<evidence type="ECO:0000256" key="1">
    <source>
        <dbReference type="SAM" id="MobiDB-lite"/>
    </source>
</evidence>
<gene>
    <name evidence="2" type="ORF">H0E84_17610</name>
</gene>
<feature type="compositionally biased region" description="Low complexity" evidence="1">
    <location>
        <begin position="245"/>
        <end position="260"/>
    </location>
</feature>
<organism evidence="2 3">
    <name type="scientific">Luteimonas salinisoli</name>
    <dbReference type="NCBI Taxonomy" id="2752307"/>
    <lineage>
        <taxon>Bacteria</taxon>
        <taxon>Pseudomonadati</taxon>
        <taxon>Pseudomonadota</taxon>
        <taxon>Gammaproteobacteria</taxon>
        <taxon>Lysobacterales</taxon>
        <taxon>Lysobacteraceae</taxon>
        <taxon>Luteimonas</taxon>
    </lineage>
</organism>
<reference evidence="2 3" key="1">
    <citation type="submission" date="2020-07" db="EMBL/GenBank/DDBJ databases">
        <title>Luteimonas sp. SJ-92.</title>
        <authorList>
            <person name="Huang X.-X."/>
            <person name="Xu L."/>
            <person name="Sun J.-Q."/>
        </authorList>
    </citation>
    <scope>NUCLEOTIDE SEQUENCE [LARGE SCALE GENOMIC DNA]</scope>
    <source>
        <strain evidence="2 3">SJ-92</strain>
    </source>
</reference>
<accession>A0A853JHG2</accession>
<dbReference type="Pfam" id="PF07793">
    <property type="entry name" value="DUF1631"/>
    <property type="match status" value="1"/>
</dbReference>
<evidence type="ECO:0000313" key="2">
    <source>
        <dbReference type="EMBL" id="NZA28194.1"/>
    </source>
</evidence>
<feature type="region of interest" description="Disordered" evidence="1">
    <location>
        <begin position="237"/>
        <end position="273"/>
    </location>
</feature>
<protein>
    <submittedName>
        <fullName evidence="2">DUF1631 domain-containing protein</fullName>
    </submittedName>
</protein>
<keyword evidence="3" id="KW-1185">Reference proteome</keyword>
<dbReference type="RefSeq" id="WP_180679956.1">
    <property type="nucleotide sequence ID" value="NZ_JACCKA010000091.1"/>
</dbReference>
<proteinExistence type="predicted"/>
<comment type="caution">
    <text evidence="2">The sequence shown here is derived from an EMBL/GenBank/DDBJ whole genome shotgun (WGS) entry which is preliminary data.</text>
</comment>
<dbReference type="EMBL" id="JACCKA010000091">
    <property type="protein sequence ID" value="NZA28194.1"/>
    <property type="molecule type" value="Genomic_DNA"/>
</dbReference>
<dbReference type="InterPro" id="IPR012434">
    <property type="entry name" value="DUF1631"/>
</dbReference>
<dbReference type="Proteomes" id="UP000578091">
    <property type="component" value="Unassembled WGS sequence"/>
</dbReference>
<evidence type="ECO:0000313" key="3">
    <source>
        <dbReference type="Proteomes" id="UP000578091"/>
    </source>
</evidence>
<sequence length="763" mass="83926">MTTLRDTGNPRSLASAGLPARVRRILERTLALLSEELDHGMGRMLQEFERELFRLADVARNPGSESGYMQALRSFRLNRADLVPRFMVELESALAGVRSPGEAPAARGGEEISFRNLALVEDTVMDEDTVLREVASRQENRATLALHLLGQRFGVLAGAPAFDAGRLPLGPQTLCRTMRNAAVDLEINYDARLLLYRMFDRQVMAGYPQLLERVNDLLAAEGVLPALTFVPVRARPGAAEPVPATPATGTRTAAPRGGAQPPAPKSGPALPEALRPHTAWMGEARPPAERDDDDSAFAMLQQLLSGRRELIGKLRSEPPPQSRQQLSTPDLIDALKTLQRQPSSAKGRGGVAEIKQAVLARTRQQRGAGAALAPEDNDTFELLGLLYGQIENEIRADAPTSALVRELQLPLLRVALRDRAFFLHADHPARQLLNTVAESAARWMDRNELDPQLVQPMRQVVADVVERFDDDPAVFSEANSQLQEHLQVQVRKAEMLERRHVEAARGKEKLEVAKMRAGEALEQAIGDQRLPKFVRALLNQAWADVLTLTLLRHGEDSDSWRQQLDATRSIIAACTQERPAADPELGGHVETSLGLVGYHGEEATVIAQRLTGHVDDEDDDPASRTELAVKLKARVRLGEDKAKAARPKLPPRTPVEQAHYEQLRVMPFGAWIEFVTNQQGDVIRRRLSWYSPLTDNALFVNQRGQRVDEQSLDSLSRMFASGQARLVTAQRGRLVDRAWQAAVSALRSFAGRGDGAAAAGAPA</sequence>